<keyword evidence="3" id="KW-1185">Reference proteome</keyword>
<evidence type="ECO:0008006" key="4">
    <source>
        <dbReference type="Google" id="ProtNLM"/>
    </source>
</evidence>
<keyword evidence="1" id="KW-0472">Membrane</keyword>
<dbReference type="AlphaFoldDB" id="A0A7Z0BWC9"/>
<keyword evidence="1" id="KW-1133">Transmembrane helix</keyword>
<name>A0A7Z0BWC9_9SPHN</name>
<organism evidence="2 3">
    <name type="scientific">Novosphingobium marinum</name>
    <dbReference type="NCBI Taxonomy" id="1514948"/>
    <lineage>
        <taxon>Bacteria</taxon>
        <taxon>Pseudomonadati</taxon>
        <taxon>Pseudomonadota</taxon>
        <taxon>Alphaproteobacteria</taxon>
        <taxon>Sphingomonadales</taxon>
        <taxon>Sphingomonadaceae</taxon>
        <taxon>Novosphingobium</taxon>
    </lineage>
</organism>
<dbReference type="Proteomes" id="UP000522081">
    <property type="component" value="Unassembled WGS sequence"/>
</dbReference>
<evidence type="ECO:0000256" key="1">
    <source>
        <dbReference type="SAM" id="Phobius"/>
    </source>
</evidence>
<reference evidence="2 3" key="1">
    <citation type="submission" date="2020-07" db="EMBL/GenBank/DDBJ databases">
        <title>Genomic Encyclopedia of Type Strains, Phase IV (KMG-IV): sequencing the most valuable type-strain genomes for metagenomic binning, comparative biology and taxonomic classification.</title>
        <authorList>
            <person name="Goeker M."/>
        </authorList>
    </citation>
    <scope>NUCLEOTIDE SEQUENCE [LARGE SCALE GENOMIC DNA]</scope>
    <source>
        <strain evidence="2 3">DSM 29043</strain>
    </source>
</reference>
<evidence type="ECO:0000313" key="3">
    <source>
        <dbReference type="Proteomes" id="UP000522081"/>
    </source>
</evidence>
<evidence type="ECO:0000313" key="2">
    <source>
        <dbReference type="EMBL" id="NYH96127.1"/>
    </source>
</evidence>
<dbReference type="EMBL" id="JACBZF010000004">
    <property type="protein sequence ID" value="NYH96127.1"/>
    <property type="molecule type" value="Genomic_DNA"/>
</dbReference>
<proteinExistence type="predicted"/>
<protein>
    <recommendedName>
        <fullName evidence="4">PepSY domain-containing protein</fullName>
    </recommendedName>
</protein>
<sequence>MRKWHRWLSVFFGIFLFWIAATGLLSHWAALWPVAESAATAAASEPPPAFECPEGWRCRPPPPEGSVRGLVGLFHHLHSGDSFGPVGIAISILSGIALLFFAFSGLWLYVRMWLNRKHRRQSPRWFWD</sequence>
<feature type="transmembrane region" description="Helical" evidence="1">
    <location>
        <begin position="86"/>
        <end position="110"/>
    </location>
</feature>
<accession>A0A7Z0BWC9</accession>
<keyword evidence="1" id="KW-0812">Transmembrane</keyword>
<gene>
    <name evidence="2" type="ORF">FHS75_002459</name>
</gene>
<comment type="caution">
    <text evidence="2">The sequence shown here is derived from an EMBL/GenBank/DDBJ whole genome shotgun (WGS) entry which is preliminary data.</text>
</comment>